<dbReference type="GO" id="GO:0045943">
    <property type="term" value="P:positive regulation of transcription by RNA polymerase I"/>
    <property type="evidence" value="ECO:0007669"/>
    <property type="project" value="InterPro"/>
</dbReference>
<evidence type="ECO:0000256" key="4">
    <source>
        <dbReference type="ARBA" id="ARBA00022574"/>
    </source>
</evidence>
<sequence length="962" mass="103628">MAGLKSPRVRDDKTKKRKREANDSETKAKRHRQQARQGKANGDEGDSEADRLIEADSLLEVAATSQGDLVGHLENGEAGWRISKPMGGRMLDIDPILTADDRYLILTYNTSIQVYTAIDSLLVRRIPITTLDTSAPQGSTPATIIATRLSAQDPSFAWVACSDGQVYHVDWTQSTEAPTSFKTASGTAKAMAVISAQRQGKGEDTILVVESDKEHRMEVVAYQGKTGTTTASKSLLALKKYGAGLQLLEASTDGQVLVGAFHDRLFLGVASQPGTGKLEDLQYEFYSFDIPDLITSLSLRVHKKSNSRKAQTGFDKAVDVVAGGARGAIYVYSDVLSRLQAAGKSQAAKDGVQVQRLHWHRRAVHAVKWSRDGNYILSGGSENALVLWQVDTGKKDFLPHLSGSVENIVVSSSGSSYVIHLDDNSCMILSTAEMKPTTYVSGIQSAAIDVATPKDLLVKRTWSTADQVRRPIPAAIKPSDPSKLHVCVGNGRQASMAGDFSAPLLQTFDLDSFTSVTKQALARTQTTAHNMTSKGHTIDEPLVSHIAFSGDGKWLASVDEWTPSTKDLESVSSDLREQFIRERREIYLKFWEVRDSDASVALVSRINTPHATNQPESVLDLASDPTSTSFATIGADGIVRVWRPKARQQNGLAVKGMEGHDTVTWGCSHIIAVGDYVGKEAGTEISTTTAPAKTQGSITFSEDGSTLFAAFGATDVGVVYVIDAASGQIVKVLEGLWSGQLQSIRALSSFVLVLSKDLRVYDVVGDELQYGIVIPEIPGVNELLQLAVDHTSGHFAVTLPIGGISSVGIFDPEDPEPLLVRSTPHRIVSLVSAAATSGFIALDDAAQVWVIAEGSDPSALTTVQPLQDLQLDGPAVDDNKKDIILDVDDAEMASDEEMDDQVPEEEEDVDMDDNDFHPSVIPQQYLADIFDAAPAFAAPSVEDMFYKVTGLLATKPLSSGST</sequence>
<keyword evidence="7" id="KW-0539">Nucleus</keyword>
<dbReference type="SUPFAM" id="SSF82171">
    <property type="entry name" value="DPP6 N-terminal domain-like"/>
    <property type="match status" value="1"/>
</dbReference>
<accession>A0A179GE66</accession>
<dbReference type="GO" id="GO:0006364">
    <property type="term" value="P:rRNA processing"/>
    <property type="evidence" value="ECO:0007669"/>
    <property type="project" value="UniProtKB-KW"/>
</dbReference>
<dbReference type="PANTHER" id="PTHR44215">
    <property type="entry name" value="WD REPEAT-CONTAINING PROTEIN 75"/>
    <property type="match status" value="1"/>
</dbReference>
<dbReference type="GO" id="GO:0003723">
    <property type="term" value="F:RNA binding"/>
    <property type="evidence" value="ECO:0007669"/>
    <property type="project" value="InterPro"/>
</dbReference>
<feature type="compositionally biased region" description="Basic and acidic residues" evidence="9">
    <location>
        <begin position="8"/>
        <end position="27"/>
    </location>
</feature>
<dbReference type="Gene3D" id="2.130.10.10">
    <property type="entry name" value="YVTN repeat-like/Quinoprotein amine dehydrogenase"/>
    <property type="match status" value="2"/>
</dbReference>
<keyword evidence="5" id="KW-0677">Repeat</keyword>
<keyword evidence="6" id="KW-0804">Transcription</keyword>
<dbReference type="InterPro" id="IPR053826">
    <property type="entry name" value="WDR75"/>
</dbReference>
<feature type="region of interest" description="Disordered" evidence="9">
    <location>
        <begin position="1"/>
        <end position="48"/>
    </location>
</feature>
<organism evidence="10 11">
    <name type="scientific">Purpureocillium lilacinum</name>
    <name type="common">Paecilomyces lilacinus</name>
    <dbReference type="NCBI Taxonomy" id="33203"/>
    <lineage>
        <taxon>Eukaryota</taxon>
        <taxon>Fungi</taxon>
        <taxon>Dikarya</taxon>
        <taxon>Ascomycota</taxon>
        <taxon>Pezizomycotina</taxon>
        <taxon>Sordariomycetes</taxon>
        <taxon>Hypocreomycetidae</taxon>
        <taxon>Hypocreales</taxon>
        <taxon>Ophiocordycipitaceae</taxon>
        <taxon>Purpureocillium</taxon>
    </lineage>
</organism>
<evidence type="ECO:0000256" key="7">
    <source>
        <dbReference type="ARBA" id="ARBA00023242"/>
    </source>
</evidence>
<dbReference type="PROSITE" id="PS50082">
    <property type="entry name" value="WD_REPEATS_2"/>
    <property type="match status" value="1"/>
</dbReference>
<dbReference type="GO" id="GO:0032040">
    <property type="term" value="C:small-subunit processome"/>
    <property type="evidence" value="ECO:0007669"/>
    <property type="project" value="InterPro"/>
</dbReference>
<gene>
    <name evidence="10" type="ORF">VFPBJ_08486</name>
</gene>
<dbReference type="InterPro" id="IPR011044">
    <property type="entry name" value="Quino_amine_DH_bsu"/>
</dbReference>
<dbReference type="GO" id="GO:2000234">
    <property type="term" value="P:positive regulation of rRNA processing"/>
    <property type="evidence" value="ECO:0007669"/>
    <property type="project" value="TreeGrafter"/>
</dbReference>
<dbReference type="Pfam" id="PF00400">
    <property type="entry name" value="WD40"/>
    <property type="match status" value="2"/>
</dbReference>
<evidence type="ECO:0000256" key="3">
    <source>
        <dbReference type="ARBA" id="ARBA00022552"/>
    </source>
</evidence>
<evidence type="ECO:0000256" key="5">
    <source>
        <dbReference type="ARBA" id="ARBA00022737"/>
    </source>
</evidence>
<keyword evidence="2" id="KW-0690">Ribosome biogenesis</keyword>
<dbReference type="Pfam" id="PF23869">
    <property type="entry name" value="Beta-prop_WDR75_1st"/>
    <property type="match status" value="1"/>
</dbReference>
<name>A0A179GE66_PURLI</name>
<evidence type="ECO:0000256" key="2">
    <source>
        <dbReference type="ARBA" id="ARBA00022517"/>
    </source>
</evidence>
<dbReference type="InterPro" id="IPR015943">
    <property type="entry name" value="WD40/YVTN_repeat-like_dom_sf"/>
</dbReference>
<keyword evidence="3" id="KW-0698">rRNA processing</keyword>
<proteinExistence type="predicted"/>
<dbReference type="SUPFAM" id="SSF50969">
    <property type="entry name" value="YVTN repeat-like/Quinoprotein amine dehydrogenase"/>
    <property type="match status" value="1"/>
</dbReference>
<keyword evidence="4 8" id="KW-0853">WD repeat</keyword>
<dbReference type="EMBL" id="LSBH01000007">
    <property type="protein sequence ID" value="OAQ76126.1"/>
    <property type="molecule type" value="Genomic_DNA"/>
</dbReference>
<protein>
    <submittedName>
        <fullName evidence="10">Sporulation protein</fullName>
    </submittedName>
</protein>
<comment type="subcellular location">
    <subcellularLocation>
        <location evidence="1">Nucleus</location>
        <location evidence="1">Nucleolus</location>
    </subcellularLocation>
</comment>
<evidence type="ECO:0000313" key="11">
    <source>
        <dbReference type="Proteomes" id="UP000078240"/>
    </source>
</evidence>
<dbReference type="PROSITE" id="PS50294">
    <property type="entry name" value="WD_REPEATS_REGION"/>
    <property type="match status" value="1"/>
</dbReference>
<evidence type="ECO:0000256" key="8">
    <source>
        <dbReference type="PROSITE-ProRule" id="PRU00221"/>
    </source>
</evidence>
<dbReference type="PANTHER" id="PTHR44215:SF1">
    <property type="entry name" value="WD REPEAT-CONTAINING PROTEIN 75"/>
    <property type="match status" value="1"/>
</dbReference>
<dbReference type="AlphaFoldDB" id="A0A179GE66"/>
<dbReference type="SMART" id="SM00320">
    <property type="entry name" value="WD40"/>
    <property type="match status" value="3"/>
</dbReference>
<evidence type="ECO:0000256" key="9">
    <source>
        <dbReference type="SAM" id="MobiDB-lite"/>
    </source>
</evidence>
<evidence type="ECO:0000313" key="10">
    <source>
        <dbReference type="EMBL" id="OAQ76126.1"/>
    </source>
</evidence>
<feature type="repeat" description="WD" evidence="8">
    <location>
        <begin position="357"/>
        <end position="398"/>
    </location>
</feature>
<evidence type="ECO:0000256" key="1">
    <source>
        <dbReference type="ARBA" id="ARBA00004604"/>
    </source>
</evidence>
<dbReference type="Proteomes" id="UP000078240">
    <property type="component" value="Unassembled WGS sequence"/>
</dbReference>
<reference evidence="10 11" key="1">
    <citation type="submission" date="2016-01" db="EMBL/GenBank/DDBJ databases">
        <title>Biosynthesis of antibiotic leucinostatins and their inhibition on Phytophthora in bio-control Purpureocillium lilacinum.</title>
        <authorList>
            <person name="Wang G."/>
            <person name="Liu Z."/>
            <person name="Lin R."/>
            <person name="Li E."/>
            <person name="Mao Z."/>
            <person name="Ling J."/>
            <person name="Yin W."/>
            <person name="Xie B."/>
        </authorList>
    </citation>
    <scope>NUCLEOTIDE SEQUENCE [LARGE SCALE GENOMIC DNA]</scope>
    <source>
        <strain evidence="10">PLBJ-1</strain>
    </source>
</reference>
<comment type="caution">
    <text evidence="10">The sequence shown here is derived from an EMBL/GenBank/DDBJ whole genome shotgun (WGS) entry which is preliminary data.</text>
</comment>
<evidence type="ECO:0000256" key="6">
    <source>
        <dbReference type="ARBA" id="ARBA00023163"/>
    </source>
</evidence>
<dbReference type="InterPro" id="IPR001680">
    <property type="entry name" value="WD40_rpt"/>
</dbReference>